<evidence type="ECO:0000256" key="2">
    <source>
        <dbReference type="ARBA" id="ARBA00005635"/>
    </source>
</evidence>
<evidence type="ECO:0000256" key="5">
    <source>
        <dbReference type="ARBA" id="ARBA00023163"/>
    </source>
</evidence>
<comment type="caution">
    <text evidence="9">The sequence shown here is derived from an EMBL/GenBank/DDBJ whole genome shotgun (WGS) entry which is preliminary data.</text>
</comment>
<keyword evidence="4 8" id="KW-0805">Transcription regulation</keyword>
<comment type="subcellular location">
    <subcellularLocation>
        <location evidence="1 8">Nucleus</location>
    </subcellularLocation>
</comment>
<evidence type="ECO:0000256" key="1">
    <source>
        <dbReference type="ARBA" id="ARBA00004123"/>
    </source>
</evidence>
<comment type="subunit">
    <text evidence="8">Component of the Mediator complex.</text>
</comment>
<proteinExistence type="inferred from homology"/>
<evidence type="ECO:0000256" key="8">
    <source>
        <dbReference type="RuleBase" id="RU364140"/>
    </source>
</evidence>
<evidence type="ECO:0000256" key="6">
    <source>
        <dbReference type="ARBA" id="ARBA00023242"/>
    </source>
</evidence>
<dbReference type="InParanoid" id="A0A401GC47"/>
<dbReference type="GO" id="GO:0003712">
    <property type="term" value="F:transcription coregulator activity"/>
    <property type="evidence" value="ECO:0007669"/>
    <property type="project" value="InterPro"/>
</dbReference>
<evidence type="ECO:0000256" key="7">
    <source>
        <dbReference type="ARBA" id="ARBA00032014"/>
    </source>
</evidence>
<dbReference type="OrthoDB" id="10251234at2759"/>
<dbReference type="Proteomes" id="UP000287166">
    <property type="component" value="Unassembled WGS sequence"/>
</dbReference>
<dbReference type="AlphaFoldDB" id="A0A401GC47"/>
<sequence>MRDGSPWKELKLSLERPYKDDEGHPIPVLLDITPDGEFIYEPKEDYYAIVGDNLRRIFVERGLDFFEKRHKQRKVEPTIEEMRDKSSLEEKRHVMDADELLKMRMEVLPQLYIALGEMSQARDLLALLLSSPNIPQVAPNSGSQPSALTVTVVTKQPAIPSVQAFNAQLAAGGKDQALRNAADLFKFAADRMETGRVMAEKYWVDALKIRTGNWGLIPAPLPFGSATGKGADKTSKDFLVSFGLEESPPLFRRRAIARMSMQDNRVSALEFPSRQNTRLQVTVTTTDGRGVRHTTQNRMVLFDGSSVGQSLHAARAEVVEQEIFSALIREASHLPTASARVSERLIVIEAAQATDLQFELVDKDPSQSKACAGDGDAICDLISGLLHILLLRTHAYLKSERLGMSIHRAPAPPSVVHTPPLLQPIIDMLQYRVFCERVHGELDKISDALSQACVPTRSHFEAVGGTGEEFLMSFRQGKAKPVGGEARLRVDNRSTLRFTFFAPSSLIAHLPQATLPITSIPQLTQLLADEVRQCLLARICEIGSELCSRVKGMWFVDMLTGRSVGRWEGCVLNFDVSFGKEPSIVATASRMNRANTHAAVLLQSFQSREGEGTSLFEWTRRAIGTALSQHSPAITHS</sequence>
<dbReference type="GO" id="GO:0070847">
    <property type="term" value="C:core mediator complex"/>
    <property type="evidence" value="ECO:0007669"/>
    <property type="project" value="TreeGrafter"/>
</dbReference>
<evidence type="ECO:0000313" key="9">
    <source>
        <dbReference type="EMBL" id="GBE79730.1"/>
    </source>
</evidence>
<dbReference type="STRING" id="139825.A0A401GC47"/>
<keyword evidence="6 8" id="KW-0539">Nucleus</keyword>
<dbReference type="PANTHER" id="PTHR13114">
    <property type="entry name" value="MEDIATOR OF RNA POLYMERASE II TRANSCRIPTION SUBUNIT 17"/>
    <property type="match status" value="1"/>
</dbReference>
<comment type="function">
    <text evidence="8">Component of the Mediator complex, a coactivator involved in the regulated transcription of nearly all RNA polymerase II-dependent genes. Mediator functions as a bridge to convey information from gene-specific regulatory proteins to the basal RNA polymerase II transcription machinery. Mediator is recruited to promoters by direct interactions with regulatory proteins and serves as a scaffold for the assembly of a functional preinitiation complex with RNA polymerase II and the general transcription factors.</text>
</comment>
<accession>A0A401GC47</accession>
<dbReference type="PANTHER" id="PTHR13114:SF7">
    <property type="entry name" value="MEDIATOR OF RNA POLYMERASE II TRANSCRIPTION SUBUNIT 17"/>
    <property type="match status" value="1"/>
</dbReference>
<keyword evidence="8" id="KW-0010">Activator</keyword>
<keyword evidence="5 8" id="KW-0804">Transcription</keyword>
<evidence type="ECO:0000313" key="10">
    <source>
        <dbReference type="Proteomes" id="UP000287166"/>
    </source>
</evidence>
<organism evidence="9 10">
    <name type="scientific">Sparassis crispa</name>
    <dbReference type="NCBI Taxonomy" id="139825"/>
    <lineage>
        <taxon>Eukaryota</taxon>
        <taxon>Fungi</taxon>
        <taxon>Dikarya</taxon>
        <taxon>Basidiomycota</taxon>
        <taxon>Agaricomycotina</taxon>
        <taxon>Agaricomycetes</taxon>
        <taxon>Polyporales</taxon>
        <taxon>Sparassidaceae</taxon>
        <taxon>Sparassis</taxon>
    </lineage>
</organism>
<protein>
    <recommendedName>
        <fullName evidence="3 8">Mediator of RNA polymerase II transcription subunit 17</fullName>
    </recommendedName>
    <alternativeName>
        <fullName evidence="7 8">Mediator complex subunit 17</fullName>
    </alternativeName>
</protein>
<comment type="similarity">
    <text evidence="2 8">Belongs to the Mediator complex subunit 17 family.</text>
</comment>
<evidence type="ECO:0000256" key="3">
    <source>
        <dbReference type="ARBA" id="ARBA00019610"/>
    </source>
</evidence>
<dbReference type="EMBL" id="BFAD01000002">
    <property type="protein sequence ID" value="GBE79730.1"/>
    <property type="molecule type" value="Genomic_DNA"/>
</dbReference>
<reference evidence="9 10" key="1">
    <citation type="journal article" date="2018" name="Sci. Rep.">
        <title>Genome sequence of the cauliflower mushroom Sparassis crispa (Hanabiratake) and its association with beneficial usage.</title>
        <authorList>
            <person name="Kiyama R."/>
            <person name="Furutani Y."/>
            <person name="Kawaguchi K."/>
            <person name="Nakanishi T."/>
        </authorList>
    </citation>
    <scope>NUCLEOTIDE SEQUENCE [LARGE SCALE GENOMIC DNA]</scope>
</reference>
<dbReference type="GO" id="GO:0006357">
    <property type="term" value="P:regulation of transcription by RNA polymerase II"/>
    <property type="evidence" value="ECO:0007669"/>
    <property type="project" value="InterPro"/>
</dbReference>
<gene>
    <name evidence="8" type="primary">MED17</name>
    <name evidence="9" type="ORF">SCP_0209310</name>
</gene>
<dbReference type="InterPro" id="IPR019313">
    <property type="entry name" value="Mediator_Med17"/>
</dbReference>
<dbReference type="GO" id="GO:0016592">
    <property type="term" value="C:mediator complex"/>
    <property type="evidence" value="ECO:0007669"/>
    <property type="project" value="InterPro"/>
</dbReference>
<evidence type="ECO:0000256" key="4">
    <source>
        <dbReference type="ARBA" id="ARBA00023015"/>
    </source>
</evidence>
<dbReference type="Pfam" id="PF10156">
    <property type="entry name" value="Med17"/>
    <property type="match status" value="1"/>
</dbReference>
<name>A0A401GC47_9APHY</name>
<keyword evidence="10" id="KW-1185">Reference proteome</keyword>